<accession>A0A9D0ZEP2</accession>
<feature type="domain" description="SLH" evidence="3">
    <location>
        <begin position="25"/>
        <end position="88"/>
    </location>
</feature>
<comment type="caution">
    <text evidence="4">The sequence shown here is derived from an EMBL/GenBank/DDBJ whole genome shotgun (WGS) entry which is preliminary data.</text>
</comment>
<organism evidence="4 5">
    <name type="scientific">Candidatus Scatomorpha intestinavium</name>
    <dbReference type="NCBI Taxonomy" id="2840922"/>
    <lineage>
        <taxon>Bacteria</taxon>
        <taxon>Bacillati</taxon>
        <taxon>Bacillota</taxon>
        <taxon>Clostridia</taxon>
        <taxon>Eubacteriales</taxon>
        <taxon>Candidatus Scatomorpha</taxon>
    </lineage>
</organism>
<name>A0A9D0ZEP2_9FIRM</name>
<keyword evidence="2" id="KW-0732">Signal</keyword>
<evidence type="ECO:0000256" key="1">
    <source>
        <dbReference type="ARBA" id="ARBA00022737"/>
    </source>
</evidence>
<evidence type="ECO:0000256" key="2">
    <source>
        <dbReference type="SAM" id="SignalP"/>
    </source>
</evidence>
<gene>
    <name evidence="4" type="ORF">IAB77_06365</name>
</gene>
<feature type="chain" id="PRO_5038481858" evidence="2">
    <location>
        <begin position="24"/>
        <end position="154"/>
    </location>
</feature>
<reference evidence="4" key="2">
    <citation type="journal article" date="2021" name="PeerJ">
        <title>Extensive microbial diversity within the chicken gut microbiome revealed by metagenomics and culture.</title>
        <authorList>
            <person name="Gilroy R."/>
            <person name="Ravi A."/>
            <person name="Getino M."/>
            <person name="Pursley I."/>
            <person name="Horton D.L."/>
            <person name="Alikhan N.F."/>
            <person name="Baker D."/>
            <person name="Gharbi K."/>
            <person name="Hall N."/>
            <person name="Watson M."/>
            <person name="Adriaenssens E.M."/>
            <person name="Foster-Nyarko E."/>
            <person name="Jarju S."/>
            <person name="Secka A."/>
            <person name="Antonio M."/>
            <person name="Oren A."/>
            <person name="Chaudhuri R.R."/>
            <person name="La Ragione R."/>
            <person name="Hildebrand F."/>
            <person name="Pallen M.J."/>
        </authorList>
    </citation>
    <scope>NUCLEOTIDE SEQUENCE</scope>
    <source>
        <strain evidence="4">ChiBcolR7-354</strain>
    </source>
</reference>
<evidence type="ECO:0000313" key="5">
    <source>
        <dbReference type="Proteomes" id="UP000824262"/>
    </source>
</evidence>
<dbReference type="AlphaFoldDB" id="A0A9D0ZEP2"/>
<reference evidence="4" key="1">
    <citation type="submission" date="2020-10" db="EMBL/GenBank/DDBJ databases">
        <authorList>
            <person name="Gilroy R."/>
        </authorList>
    </citation>
    <scope>NUCLEOTIDE SEQUENCE</scope>
    <source>
        <strain evidence="4">ChiBcolR7-354</strain>
    </source>
</reference>
<dbReference type="PROSITE" id="PS51272">
    <property type="entry name" value="SLH"/>
    <property type="match status" value="1"/>
</dbReference>
<dbReference type="Proteomes" id="UP000824262">
    <property type="component" value="Unassembled WGS sequence"/>
</dbReference>
<evidence type="ECO:0000313" key="4">
    <source>
        <dbReference type="EMBL" id="HIQ78866.1"/>
    </source>
</evidence>
<proteinExistence type="predicted"/>
<feature type="non-terminal residue" evidence="4">
    <location>
        <position position="154"/>
    </location>
</feature>
<feature type="signal peptide" evidence="2">
    <location>
        <begin position="1"/>
        <end position="23"/>
    </location>
</feature>
<dbReference type="Pfam" id="PF00395">
    <property type="entry name" value="SLH"/>
    <property type="match status" value="1"/>
</dbReference>
<evidence type="ECO:0000259" key="3">
    <source>
        <dbReference type="PROSITE" id="PS51272"/>
    </source>
</evidence>
<keyword evidence="1" id="KW-0677">Repeat</keyword>
<protein>
    <submittedName>
        <fullName evidence="4">S-layer homology domain-containing protein</fullName>
    </submittedName>
</protein>
<dbReference type="EMBL" id="DVGA01000063">
    <property type="protein sequence ID" value="HIQ78866.1"/>
    <property type="molecule type" value="Genomic_DNA"/>
</dbReference>
<sequence>MKKLLSAVLAAALAVSAATTALAAGAVQLSDVQSGAWYYEEVNDMVAAGYISGYEDGSFRPENEVSVAEFVTMTARCEGLETGEEYGHWAGVQMRNAYDSGWLTEEDAAWTEFNTPVTRELASKILCAALGLEQGDAASLSFTDAAGINPDYAS</sequence>
<dbReference type="InterPro" id="IPR001119">
    <property type="entry name" value="SLH_dom"/>
</dbReference>